<dbReference type="Gene3D" id="3.30.559.10">
    <property type="entry name" value="Chloramphenicol acetyltransferase-like domain"/>
    <property type="match status" value="2"/>
</dbReference>
<name>A0A7R9TAK9_MICPS</name>
<evidence type="ECO:0000313" key="3">
    <source>
        <dbReference type="EMBL" id="CAD8230126.1"/>
    </source>
</evidence>
<dbReference type="Pfam" id="PF02458">
    <property type="entry name" value="Transferase"/>
    <property type="match status" value="1"/>
</dbReference>
<gene>
    <name evidence="3" type="ORF">MPUS1402_LOCUS2139</name>
</gene>
<organism evidence="3">
    <name type="scientific">Micromonas pusilla</name>
    <name type="common">Picoplanktonic green alga</name>
    <name type="synonym">Chromulina pusilla</name>
    <dbReference type="NCBI Taxonomy" id="38833"/>
    <lineage>
        <taxon>Eukaryota</taxon>
        <taxon>Viridiplantae</taxon>
        <taxon>Chlorophyta</taxon>
        <taxon>Mamiellophyceae</taxon>
        <taxon>Mamiellales</taxon>
        <taxon>Mamiellaceae</taxon>
        <taxon>Micromonas</taxon>
    </lineage>
</organism>
<dbReference type="PANTHER" id="PTHR31642">
    <property type="entry name" value="TRICHOTHECENE 3-O-ACETYLTRANSFERASE"/>
    <property type="match status" value="1"/>
</dbReference>
<reference evidence="3" key="1">
    <citation type="submission" date="2021-01" db="EMBL/GenBank/DDBJ databases">
        <authorList>
            <person name="Corre E."/>
            <person name="Pelletier E."/>
            <person name="Niang G."/>
            <person name="Scheremetjew M."/>
            <person name="Finn R."/>
            <person name="Kale V."/>
            <person name="Holt S."/>
            <person name="Cochrane G."/>
            <person name="Meng A."/>
            <person name="Brown T."/>
            <person name="Cohen L."/>
        </authorList>
    </citation>
    <scope>NUCLEOTIDE SEQUENCE</scope>
    <source>
        <strain evidence="3">RCC1614</strain>
    </source>
</reference>
<evidence type="ECO:0000256" key="1">
    <source>
        <dbReference type="ARBA" id="ARBA00009861"/>
    </source>
</evidence>
<dbReference type="AlphaFoldDB" id="A0A7R9TAK9"/>
<dbReference type="InterPro" id="IPR050317">
    <property type="entry name" value="Plant_Fungal_Acyltransferase"/>
</dbReference>
<sequence>MGGPAAPLALASSLPLRSKTAFTTRAGSHGKRSHQSRGTLLVRAAGAFTKLIEIPVARGVARALMVPARRFMDGADAAGTVLDAIDVRVPDADARLPLELAPLIPLSGYDVGEVPFVMQAVMYYRDTLDVGVLERALRDALAAYPLLAGRLDLSDVDASRKGVRLTNDGVPLRVVRSELDFDALPGDFAAESRAFLDYEPWIDVMLGGAPVFTAKVTQLRNGGSALGVCMSHAVSDGQGFVEFLVAWSLRAAGRAHPLGDPVFDRALLPALDRDITRDEVLDMLAEEKWESRDPVMMLGKAVVAGRTLVPDFLRFPPGNRVMIPVRRAELDAIRAAAGGDGVTANEALSAHAWLQLSQIVGADGGAAIGDVLEHVTVVSGRGGKRGLPEMYFGNASVGVKTGALEVGAFASDDLAGVRDALRPGLRRALMRREKFLKLTEATFRAGVSAYDFDIDAFMRGRCVWCNNLTTIYLKLYELDFGTGRPELALPPELNDIVQIQCSRPKRGTREAGEDGVEMFVNLPPNVMEKIRAPEAMAKLAGIGCY</sequence>
<evidence type="ECO:0000256" key="2">
    <source>
        <dbReference type="ARBA" id="ARBA00022679"/>
    </source>
</evidence>
<keyword evidence="2" id="KW-0808">Transferase</keyword>
<dbReference type="GO" id="GO:0016747">
    <property type="term" value="F:acyltransferase activity, transferring groups other than amino-acyl groups"/>
    <property type="evidence" value="ECO:0007669"/>
    <property type="project" value="TreeGrafter"/>
</dbReference>
<evidence type="ECO:0008006" key="4">
    <source>
        <dbReference type="Google" id="ProtNLM"/>
    </source>
</evidence>
<comment type="similarity">
    <text evidence="1">Belongs to the plant acyltransferase family.</text>
</comment>
<dbReference type="PANTHER" id="PTHR31642:SF310">
    <property type="entry name" value="FATTY ALCOHOL:CAFFEOYL-COA ACYLTRANSFERASE"/>
    <property type="match status" value="1"/>
</dbReference>
<protein>
    <recommendedName>
        <fullName evidence="4">Transferase</fullName>
    </recommendedName>
</protein>
<proteinExistence type="inferred from homology"/>
<dbReference type="SUPFAM" id="SSF52777">
    <property type="entry name" value="CoA-dependent acyltransferases"/>
    <property type="match status" value="1"/>
</dbReference>
<accession>A0A7R9TAK9</accession>
<dbReference type="InterPro" id="IPR023213">
    <property type="entry name" value="CAT-like_dom_sf"/>
</dbReference>
<dbReference type="EMBL" id="HBDY01002822">
    <property type="protein sequence ID" value="CAD8230126.1"/>
    <property type="molecule type" value="Transcribed_RNA"/>
</dbReference>